<evidence type="ECO:0000256" key="2">
    <source>
        <dbReference type="ARBA" id="ARBA00005194"/>
    </source>
</evidence>
<dbReference type="EMBL" id="CAJPEX010001678">
    <property type="protein sequence ID" value="CAG0919686.1"/>
    <property type="molecule type" value="Genomic_DNA"/>
</dbReference>
<dbReference type="GO" id="GO:0042761">
    <property type="term" value="P:very long-chain fatty acid biosynthetic process"/>
    <property type="evidence" value="ECO:0007669"/>
    <property type="project" value="TreeGrafter"/>
</dbReference>
<dbReference type="FunFam" id="3.10.20.90:FF:000131">
    <property type="entry name" value="trans-2,3-enoyl-CoA reductase-like"/>
    <property type="match status" value="1"/>
</dbReference>
<dbReference type="InterPro" id="IPR049127">
    <property type="entry name" value="TECR-like_N"/>
</dbReference>
<name>A0A7R9BSS3_9CRUS</name>
<evidence type="ECO:0000256" key="9">
    <source>
        <dbReference type="ARBA" id="ARBA00022857"/>
    </source>
</evidence>
<evidence type="ECO:0000256" key="12">
    <source>
        <dbReference type="ARBA" id="ARBA00023098"/>
    </source>
</evidence>
<dbReference type="GO" id="GO:0102758">
    <property type="term" value="F:very-long-chain enoyl-CoA reductase activity"/>
    <property type="evidence" value="ECO:0007669"/>
    <property type="project" value="UniProtKB-EC"/>
</dbReference>
<evidence type="ECO:0000256" key="5">
    <source>
        <dbReference type="ARBA" id="ARBA00022516"/>
    </source>
</evidence>
<keyword evidence="8" id="KW-0276">Fatty acid metabolism</keyword>
<dbReference type="PANTHER" id="PTHR10556:SF28">
    <property type="entry name" value="VERY-LONG-CHAIN ENOYL-COA REDUCTASE"/>
    <property type="match status" value="1"/>
</dbReference>
<evidence type="ECO:0000256" key="10">
    <source>
        <dbReference type="ARBA" id="ARBA00022989"/>
    </source>
</evidence>
<keyword evidence="11" id="KW-0560">Oxidoreductase</keyword>
<dbReference type="Pfam" id="PF21696">
    <property type="entry name" value="TECR_N"/>
    <property type="match status" value="1"/>
</dbReference>
<evidence type="ECO:0000256" key="6">
    <source>
        <dbReference type="ARBA" id="ARBA00022692"/>
    </source>
</evidence>
<keyword evidence="13 15" id="KW-0472">Membrane</keyword>
<dbReference type="AlphaFoldDB" id="A0A7R9BSS3"/>
<dbReference type="SUPFAM" id="SSF54236">
    <property type="entry name" value="Ubiquitin-like"/>
    <property type="match status" value="1"/>
</dbReference>
<comment type="similarity">
    <text evidence="3">Belongs to the steroid 5-alpha reductase family.</text>
</comment>
<evidence type="ECO:0000256" key="15">
    <source>
        <dbReference type="SAM" id="Phobius"/>
    </source>
</evidence>
<sequence>MEVQVLDSRSKKAVAVLKSVLPTSTIAEVKELIRKERKLDVDRMEIRQEPKGKGVGDGKTLEAVGLTASGTLYLKDLGPQVGYRTVFIAEYFGPLVVYLLFYARPGLVYDAELCAKHPMSLAAQLGMFCWTGHYAKRLWETVFVHRFSHGTMPIQNLFRNCSYYWGFAGYVSYHVNHPLFTAPCLLQTYVALGIFILSELGNLSIHLALRDLRPPGTKERKIPKATGNPFTLLFNFVSCANYTYEFGSWLGFTVMTQCLPAGLFAVAGMYQMTVWALGKHRNYKKEFPNYPKGHTRCFYCDLVVMVGCEACFQRALCLSRSWTVTVLVLGLDGSGKTVITKRLAGGLI</sequence>
<accession>A0A7R9BSS3</accession>
<evidence type="ECO:0000256" key="1">
    <source>
        <dbReference type="ARBA" id="ARBA00004477"/>
    </source>
</evidence>
<dbReference type="GO" id="GO:0005789">
    <property type="term" value="C:endoplasmic reticulum membrane"/>
    <property type="evidence" value="ECO:0007669"/>
    <property type="project" value="UniProtKB-SubCell"/>
</dbReference>
<evidence type="ECO:0000256" key="7">
    <source>
        <dbReference type="ARBA" id="ARBA00022824"/>
    </source>
</evidence>
<feature type="transmembrane region" description="Helical" evidence="15">
    <location>
        <begin position="259"/>
        <end position="278"/>
    </location>
</feature>
<keyword evidence="12" id="KW-0443">Lipid metabolism</keyword>
<protein>
    <recommendedName>
        <fullName evidence="4">very-long-chain enoyl-CoA reductase</fullName>
        <ecNumber evidence="4">1.3.1.93</ecNumber>
    </recommendedName>
</protein>
<dbReference type="InterPro" id="IPR001104">
    <property type="entry name" value="3-oxo-5_a-steroid_4-DH_C"/>
</dbReference>
<keyword evidence="7" id="KW-0256">Endoplasmic reticulum</keyword>
<evidence type="ECO:0000256" key="4">
    <source>
        <dbReference type="ARBA" id="ARBA00012530"/>
    </source>
</evidence>
<dbReference type="OrthoDB" id="540503at2759"/>
<keyword evidence="14" id="KW-0275">Fatty acid biosynthesis</keyword>
<evidence type="ECO:0000259" key="16">
    <source>
        <dbReference type="PROSITE" id="PS50053"/>
    </source>
</evidence>
<keyword evidence="9" id="KW-0521">NADP</keyword>
<dbReference type="Pfam" id="PF02544">
    <property type="entry name" value="Steroid_dh"/>
    <property type="match status" value="1"/>
</dbReference>
<gene>
    <name evidence="17" type="ORF">NMOB1V02_LOCUS7205</name>
</gene>
<evidence type="ECO:0000256" key="3">
    <source>
        <dbReference type="ARBA" id="ARBA00007742"/>
    </source>
</evidence>
<reference evidence="17" key="1">
    <citation type="submission" date="2020-11" db="EMBL/GenBank/DDBJ databases">
        <authorList>
            <person name="Tran Van P."/>
        </authorList>
    </citation>
    <scope>NUCLEOTIDE SEQUENCE</scope>
</reference>
<proteinExistence type="inferred from homology"/>
<evidence type="ECO:0000256" key="13">
    <source>
        <dbReference type="ARBA" id="ARBA00023136"/>
    </source>
</evidence>
<evidence type="ECO:0000313" key="18">
    <source>
        <dbReference type="Proteomes" id="UP000678499"/>
    </source>
</evidence>
<dbReference type="PANTHER" id="PTHR10556">
    <property type="entry name" value="3-OXO-5-ALPHA-STEROID 4-DEHYDROGENASE"/>
    <property type="match status" value="1"/>
</dbReference>
<evidence type="ECO:0000313" key="17">
    <source>
        <dbReference type="EMBL" id="CAD7279534.1"/>
    </source>
</evidence>
<organism evidence="17">
    <name type="scientific">Notodromas monacha</name>
    <dbReference type="NCBI Taxonomy" id="399045"/>
    <lineage>
        <taxon>Eukaryota</taxon>
        <taxon>Metazoa</taxon>
        <taxon>Ecdysozoa</taxon>
        <taxon>Arthropoda</taxon>
        <taxon>Crustacea</taxon>
        <taxon>Oligostraca</taxon>
        <taxon>Ostracoda</taxon>
        <taxon>Podocopa</taxon>
        <taxon>Podocopida</taxon>
        <taxon>Cypridocopina</taxon>
        <taxon>Cypridoidea</taxon>
        <taxon>Cyprididae</taxon>
        <taxon>Notodromas</taxon>
    </lineage>
</organism>
<dbReference type="CDD" id="cd01801">
    <property type="entry name" value="Ubl_TECR_like"/>
    <property type="match status" value="1"/>
</dbReference>
<keyword evidence="6 15" id="KW-0812">Transmembrane</keyword>
<dbReference type="PROSITE" id="PS50244">
    <property type="entry name" value="S5A_REDUCTASE"/>
    <property type="match status" value="1"/>
</dbReference>
<keyword evidence="5" id="KW-0444">Lipid biosynthesis</keyword>
<dbReference type="InterPro" id="IPR039357">
    <property type="entry name" value="SRD5A/TECR"/>
</dbReference>
<evidence type="ECO:0000256" key="14">
    <source>
        <dbReference type="ARBA" id="ARBA00023160"/>
    </source>
</evidence>
<evidence type="ECO:0000256" key="11">
    <source>
        <dbReference type="ARBA" id="ARBA00023002"/>
    </source>
</evidence>
<dbReference type="Proteomes" id="UP000678499">
    <property type="component" value="Unassembled WGS sequence"/>
</dbReference>
<keyword evidence="18" id="KW-1185">Reference proteome</keyword>
<keyword evidence="10 15" id="KW-1133">Transmembrane helix</keyword>
<feature type="transmembrane region" description="Helical" evidence="15">
    <location>
        <begin position="189"/>
        <end position="209"/>
    </location>
</feature>
<feature type="domain" description="Ubiquitin-like" evidence="16">
    <location>
        <begin position="1"/>
        <end position="74"/>
    </location>
</feature>
<comment type="subcellular location">
    <subcellularLocation>
        <location evidence="1">Endoplasmic reticulum membrane</location>
        <topology evidence="1">Multi-pass membrane protein</topology>
    </subcellularLocation>
</comment>
<evidence type="ECO:0000256" key="8">
    <source>
        <dbReference type="ARBA" id="ARBA00022832"/>
    </source>
</evidence>
<dbReference type="InterPro" id="IPR000626">
    <property type="entry name" value="Ubiquitin-like_dom"/>
</dbReference>
<feature type="transmembrane region" description="Helical" evidence="15">
    <location>
        <begin position="230"/>
        <end position="247"/>
    </location>
</feature>
<dbReference type="EMBL" id="OA883715">
    <property type="protein sequence ID" value="CAD7279534.1"/>
    <property type="molecule type" value="Genomic_DNA"/>
</dbReference>
<dbReference type="Gene3D" id="3.10.20.90">
    <property type="entry name" value="Phosphatidylinositol 3-kinase Catalytic Subunit, Chain A, domain 1"/>
    <property type="match status" value="1"/>
</dbReference>
<comment type="pathway">
    <text evidence="2">Lipid metabolism; fatty acid biosynthesis.</text>
</comment>
<dbReference type="InterPro" id="IPR029071">
    <property type="entry name" value="Ubiquitin-like_domsf"/>
</dbReference>
<dbReference type="PROSITE" id="PS50053">
    <property type="entry name" value="UBIQUITIN_2"/>
    <property type="match status" value="1"/>
</dbReference>
<dbReference type="EC" id="1.3.1.93" evidence="4"/>